<gene>
    <name evidence="8" type="ORF">HHK36_032380</name>
</gene>
<evidence type="ECO:0000259" key="7">
    <source>
        <dbReference type="Pfam" id="PF13890"/>
    </source>
</evidence>
<reference evidence="8 9" key="1">
    <citation type="submission" date="2020-04" db="EMBL/GenBank/DDBJ databases">
        <title>Plant Genome Project.</title>
        <authorList>
            <person name="Zhang R.-G."/>
        </authorList>
    </citation>
    <scope>NUCLEOTIDE SEQUENCE [LARGE SCALE GENOMIC DNA]</scope>
    <source>
        <strain evidence="8">YNK0</strain>
        <tissue evidence="8">Leaf</tissue>
    </source>
</reference>
<evidence type="ECO:0000256" key="1">
    <source>
        <dbReference type="ARBA" id="ARBA00004496"/>
    </source>
</evidence>
<feature type="region of interest" description="Disordered" evidence="6">
    <location>
        <begin position="383"/>
        <end position="407"/>
    </location>
</feature>
<dbReference type="Pfam" id="PF13890">
    <property type="entry name" value="Rab3-GTPase_cat"/>
    <property type="match status" value="1"/>
</dbReference>
<feature type="region of interest" description="Disordered" evidence="6">
    <location>
        <begin position="575"/>
        <end position="604"/>
    </location>
</feature>
<evidence type="ECO:0000256" key="3">
    <source>
        <dbReference type="ARBA" id="ARBA00015817"/>
    </source>
</evidence>
<comment type="caution">
    <text evidence="8">The sequence shown here is derived from an EMBL/GenBank/DDBJ whole genome shotgun (WGS) entry which is preliminary data.</text>
</comment>
<keyword evidence="4" id="KW-0343">GTPase activation</keyword>
<evidence type="ECO:0000256" key="6">
    <source>
        <dbReference type="SAM" id="MobiDB-lite"/>
    </source>
</evidence>
<keyword evidence="5" id="KW-0963">Cytoplasm</keyword>
<accession>A0A834YAV3</accession>
<comment type="similarity">
    <text evidence="2">Belongs to the Rab3-GAP catalytic subunit family.</text>
</comment>
<evidence type="ECO:0000313" key="8">
    <source>
        <dbReference type="EMBL" id="KAF8369598.1"/>
    </source>
</evidence>
<evidence type="ECO:0000256" key="2">
    <source>
        <dbReference type="ARBA" id="ARBA00008856"/>
    </source>
</evidence>
<dbReference type="Proteomes" id="UP000655225">
    <property type="component" value="Unassembled WGS sequence"/>
</dbReference>
<feature type="domain" description="Rab3GAP catalytic subunit conserved" evidence="7">
    <location>
        <begin position="460"/>
        <end position="649"/>
    </location>
</feature>
<dbReference type="PANTHER" id="PTHR21422:SF9">
    <property type="entry name" value="RAB3 GTPASE-ACTIVATING PROTEIN CATALYTIC SUBUNIT"/>
    <property type="match status" value="1"/>
</dbReference>
<dbReference type="InterPro" id="IPR026147">
    <property type="entry name" value="Rab3GAP1_conserved"/>
</dbReference>
<evidence type="ECO:0000256" key="4">
    <source>
        <dbReference type="ARBA" id="ARBA00022468"/>
    </source>
</evidence>
<keyword evidence="9" id="KW-1185">Reference proteome</keyword>
<protein>
    <recommendedName>
        <fullName evidence="3">Rab3 GTPase-activating protein catalytic subunit</fullName>
    </recommendedName>
</protein>
<evidence type="ECO:0000313" key="9">
    <source>
        <dbReference type="Proteomes" id="UP000655225"/>
    </source>
</evidence>
<feature type="compositionally biased region" description="Basic and acidic residues" evidence="6">
    <location>
        <begin position="42"/>
        <end position="75"/>
    </location>
</feature>
<dbReference type="OrthoDB" id="17346at2759"/>
<comment type="subcellular location">
    <subcellularLocation>
        <location evidence="1">Cytoplasm</location>
    </subcellularLocation>
</comment>
<feature type="region of interest" description="Disordered" evidence="6">
    <location>
        <begin position="1"/>
        <end position="93"/>
    </location>
</feature>
<feature type="compositionally biased region" description="Basic and acidic residues" evidence="6">
    <location>
        <begin position="590"/>
        <end position="601"/>
    </location>
</feature>
<dbReference type="InterPro" id="IPR045700">
    <property type="entry name" value="Rab3GAP1"/>
</dbReference>
<name>A0A834YAV3_TETSI</name>
<dbReference type="PANTHER" id="PTHR21422">
    <property type="entry name" value="RAB3 GTPASE-ACTIVATING PROTEIN CATALYTIC SUBUNIT"/>
    <property type="match status" value="1"/>
</dbReference>
<dbReference type="AlphaFoldDB" id="A0A834YAV3"/>
<dbReference type="GO" id="GO:0005096">
    <property type="term" value="F:GTPase activator activity"/>
    <property type="evidence" value="ECO:0007669"/>
    <property type="project" value="UniProtKB-KW"/>
</dbReference>
<sequence length="869" mass="95152">MEGPSNKGLGVFGPSQDGPVFQEKQINPGPQIVGWGSGPRDSVTEAHKKHQSLEPDREGLKPDAVDQVRHFRREASSPSRAPKKNEECGSRGEFLQLQSKSRVGEGCSALAEGDPSSSNQAFFKKGLEFETPALGRRFREGRGSLIDKDESQSISSSARSLEWRFWDAVLVNSEMEQYTPLVFTEMAARLSTEKQDYGGKASLEKTLLPVVGNSGKIGLELSSSDSVQDPVVGVDPTLGSVDKIPSILKGDPTLAAGGVQDADRGEDEGRIVGGATGVSGSLPLSQPELGMNLEREVWPFILPLEVQGCEPLNFQVSSSELENSGLIPREANLEQGKNKVMLPMMSSEEVSEWVGNQLTGVGESLGLSLKGREPEVRTLNQRIEEELSGGRGRSKEKSKDPSASNSPCAGAAIAAAAEPSLPIVGCFNPTSAQHKEGRPLTRTGIEPENVVLSVGLKSSDSIRRGSAGVVGSMMLLNSHQKVHAPFTQDAPLMTEDMHEERLRAVEALGNSFELVKMEKLEFSAVPNGFEQERDEDASLSAQLERDTLSSDMSAFKAANPDAVFEDFIRWHSPGDWENDATEGSGRSRSHATEGLRDDWPPRGRLSQRMSENGNSWWRIWNNAPALPASEQKPLLDPNREGEKILHYLETVRPNQLLEQMVCTAFGASADSLNQTSFGGLQQMMTEIEQLYLTMASALKPLQSNPLPDKGEIVDDIRRLCVVFANVEKLLILAASIHRKLSQAPRLSEAIFGDCNFYLLRMGTGMGSNGQMEFDLKQQVRMYERQVVTNLFVPPTANQSWRKVLSMGNLLNGHEPILREIIFSVRDSMNGSHYRDHSPRSPSQEIETHRMYICGTSNDLRVALSVTSCD</sequence>
<evidence type="ECO:0000256" key="5">
    <source>
        <dbReference type="ARBA" id="ARBA00022490"/>
    </source>
</evidence>
<proteinExistence type="inferred from homology"/>
<dbReference type="GO" id="GO:0005737">
    <property type="term" value="C:cytoplasm"/>
    <property type="evidence" value="ECO:0007669"/>
    <property type="project" value="UniProtKB-SubCell"/>
</dbReference>
<dbReference type="EMBL" id="JABCRI010000645">
    <property type="protein sequence ID" value="KAF8369598.1"/>
    <property type="molecule type" value="Genomic_DNA"/>
</dbReference>
<organism evidence="8 9">
    <name type="scientific">Tetracentron sinense</name>
    <name type="common">Spur-leaf</name>
    <dbReference type="NCBI Taxonomy" id="13715"/>
    <lineage>
        <taxon>Eukaryota</taxon>
        <taxon>Viridiplantae</taxon>
        <taxon>Streptophyta</taxon>
        <taxon>Embryophyta</taxon>
        <taxon>Tracheophyta</taxon>
        <taxon>Spermatophyta</taxon>
        <taxon>Magnoliopsida</taxon>
        <taxon>Trochodendrales</taxon>
        <taxon>Trochodendraceae</taxon>
        <taxon>Tetracentron</taxon>
    </lineage>
</organism>